<accession>A0A448Z763</accession>
<dbReference type="Proteomes" id="UP000291116">
    <property type="component" value="Unassembled WGS sequence"/>
</dbReference>
<feature type="region of interest" description="Disordered" evidence="1">
    <location>
        <begin position="55"/>
        <end position="85"/>
    </location>
</feature>
<protein>
    <submittedName>
        <fullName evidence="2">Uncharacterized protein</fullName>
    </submittedName>
</protein>
<keyword evidence="3" id="KW-1185">Reference proteome</keyword>
<reference evidence="2 3" key="1">
    <citation type="submission" date="2019-01" db="EMBL/GenBank/DDBJ databases">
        <authorList>
            <person name="Ferrante I. M."/>
        </authorList>
    </citation>
    <scope>NUCLEOTIDE SEQUENCE [LARGE SCALE GENOMIC DNA]</scope>
    <source>
        <strain evidence="2 3">B856</strain>
    </source>
</reference>
<sequence>MVHPGTIDILVRLASVTIKCHQSFDIYPKSLIGETEPLIQFHTTTTEIISLQEIRADENDSHAQEYTVDDRTSVDGDNGDDAERPPLMVIREHKTDRTGWRVISIRPAMYEKIETWNTPS</sequence>
<feature type="compositionally biased region" description="Basic and acidic residues" evidence="1">
    <location>
        <begin position="55"/>
        <end position="74"/>
    </location>
</feature>
<proteinExistence type="predicted"/>
<dbReference type="EMBL" id="CAACVS010000146">
    <property type="protein sequence ID" value="VEU37873.1"/>
    <property type="molecule type" value="Genomic_DNA"/>
</dbReference>
<organism evidence="2 3">
    <name type="scientific">Pseudo-nitzschia multistriata</name>
    <dbReference type="NCBI Taxonomy" id="183589"/>
    <lineage>
        <taxon>Eukaryota</taxon>
        <taxon>Sar</taxon>
        <taxon>Stramenopiles</taxon>
        <taxon>Ochrophyta</taxon>
        <taxon>Bacillariophyta</taxon>
        <taxon>Bacillariophyceae</taxon>
        <taxon>Bacillariophycidae</taxon>
        <taxon>Bacillariales</taxon>
        <taxon>Bacillariaceae</taxon>
        <taxon>Pseudo-nitzschia</taxon>
    </lineage>
</organism>
<dbReference type="AlphaFoldDB" id="A0A448Z763"/>
<dbReference type="OrthoDB" id="41850at2759"/>
<name>A0A448Z763_9STRA</name>
<evidence type="ECO:0000256" key="1">
    <source>
        <dbReference type="SAM" id="MobiDB-lite"/>
    </source>
</evidence>
<evidence type="ECO:0000313" key="3">
    <source>
        <dbReference type="Proteomes" id="UP000291116"/>
    </source>
</evidence>
<gene>
    <name evidence="2" type="ORF">PSNMU_V1.4_AUG-EV-PASAV3_0046850</name>
</gene>
<evidence type="ECO:0000313" key="2">
    <source>
        <dbReference type="EMBL" id="VEU37873.1"/>
    </source>
</evidence>